<evidence type="ECO:0000313" key="3">
    <source>
        <dbReference type="Proteomes" id="UP000321798"/>
    </source>
</evidence>
<dbReference type="EMBL" id="BKAL01000002">
    <property type="protein sequence ID" value="GEP68144.1"/>
    <property type="molecule type" value="Genomic_DNA"/>
</dbReference>
<dbReference type="AlphaFoldDB" id="A0A512PAA3"/>
<protein>
    <submittedName>
        <fullName evidence="2">Haloacid dehalogenase</fullName>
    </submittedName>
</protein>
<dbReference type="SUPFAM" id="SSF56784">
    <property type="entry name" value="HAD-like"/>
    <property type="match status" value="1"/>
</dbReference>
<dbReference type="InterPro" id="IPR023214">
    <property type="entry name" value="HAD_sf"/>
</dbReference>
<dbReference type="PANTHER" id="PTHR43611">
    <property type="entry name" value="ALPHA-D-GLUCOSE 1-PHOSPHATE PHOSPHATASE"/>
    <property type="match status" value="1"/>
</dbReference>
<name>A0A512PAA3_9CELL</name>
<comment type="caution">
    <text evidence="2">The sequence shown here is derived from an EMBL/GenBank/DDBJ whole genome shotgun (WGS) entry which is preliminary data.</text>
</comment>
<dbReference type="NCBIfam" id="TIGR01509">
    <property type="entry name" value="HAD-SF-IA-v3"/>
    <property type="match status" value="1"/>
</dbReference>
<proteinExistence type="predicted"/>
<organism evidence="2 3">
    <name type="scientific">Cellulomonas soli</name>
    <dbReference type="NCBI Taxonomy" id="931535"/>
    <lineage>
        <taxon>Bacteria</taxon>
        <taxon>Bacillati</taxon>
        <taxon>Actinomycetota</taxon>
        <taxon>Actinomycetes</taxon>
        <taxon>Micrococcales</taxon>
        <taxon>Cellulomonadaceae</taxon>
        <taxon>Cellulomonas</taxon>
    </lineage>
</organism>
<evidence type="ECO:0000256" key="1">
    <source>
        <dbReference type="SAM" id="MobiDB-lite"/>
    </source>
</evidence>
<gene>
    <name evidence="2" type="ORF">CSO01_08590</name>
</gene>
<dbReference type="Pfam" id="PF00702">
    <property type="entry name" value="Hydrolase"/>
    <property type="match status" value="1"/>
</dbReference>
<accession>A0A512PAA3</accession>
<sequence length="230" mass="24592">MEESDRSTGTESSGTDVTGGRPAPEAVVFDLGNVLLRWDPYAPFEGRLDRAEVEAFFAEIDFFAFNHLQDAGRSWQAAREAVAESHPHRLVALDLYLEHFAEALPGPVEGSEQIVRDLLRAGVHTYGLTNWSAETFHHAGPAAPAVDLLEGIVVSGVEGIAKPDLRVFALVAARFALDPARTVFTDDSAANVAAAAEAGFDAVLFTDAPSLRAELVARGLPLDGDEGPRT</sequence>
<dbReference type="PANTHER" id="PTHR43611:SF3">
    <property type="entry name" value="FLAVIN MONONUCLEOTIDE HYDROLASE 1, CHLOROPLATIC"/>
    <property type="match status" value="1"/>
</dbReference>
<dbReference type="InterPro" id="IPR006439">
    <property type="entry name" value="HAD-SF_hydro_IA"/>
</dbReference>
<dbReference type="Proteomes" id="UP000321798">
    <property type="component" value="Unassembled WGS sequence"/>
</dbReference>
<feature type="region of interest" description="Disordered" evidence="1">
    <location>
        <begin position="1"/>
        <end position="24"/>
    </location>
</feature>
<evidence type="ECO:0000313" key="2">
    <source>
        <dbReference type="EMBL" id="GEP68144.1"/>
    </source>
</evidence>
<dbReference type="InterPro" id="IPR036412">
    <property type="entry name" value="HAD-like_sf"/>
</dbReference>
<keyword evidence="3" id="KW-1185">Reference proteome</keyword>
<reference evidence="2 3" key="1">
    <citation type="submission" date="2019-07" db="EMBL/GenBank/DDBJ databases">
        <title>Whole genome shotgun sequence of Cellulomonas soli NBRC 109434.</title>
        <authorList>
            <person name="Hosoyama A."/>
            <person name="Uohara A."/>
            <person name="Ohji S."/>
            <person name="Ichikawa N."/>
        </authorList>
    </citation>
    <scope>NUCLEOTIDE SEQUENCE [LARGE SCALE GENOMIC DNA]</scope>
    <source>
        <strain evidence="2 3">NBRC 109434</strain>
    </source>
</reference>
<dbReference type="Gene3D" id="3.40.50.1000">
    <property type="entry name" value="HAD superfamily/HAD-like"/>
    <property type="match status" value="1"/>
</dbReference>